<reference evidence="2" key="2">
    <citation type="journal article" date="2021" name="PeerJ">
        <title>Extensive microbial diversity within the chicken gut microbiome revealed by metagenomics and culture.</title>
        <authorList>
            <person name="Gilroy R."/>
            <person name="Ravi A."/>
            <person name="Getino M."/>
            <person name="Pursley I."/>
            <person name="Horton D.L."/>
            <person name="Alikhan N.F."/>
            <person name="Baker D."/>
            <person name="Gharbi K."/>
            <person name="Hall N."/>
            <person name="Watson M."/>
            <person name="Adriaenssens E.M."/>
            <person name="Foster-Nyarko E."/>
            <person name="Jarju S."/>
            <person name="Secka A."/>
            <person name="Antonio M."/>
            <person name="Oren A."/>
            <person name="Chaudhuri R.R."/>
            <person name="La Ragione R."/>
            <person name="Hildebrand F."/>
            <person name="Pallen M.J."/>
        </authorList>
    </citation>
    <scope>NUCLEOTIDE SEQUENCE</scope>
    <source>
        <strain evidence="2">ChiBcec7-5410</strain>
    </source>
</reference>
<protein>
    <submittedName>
        <fullName evidence="2">Spore cortex biosynthesis protein YabQ</fullName>
    </submittedName>
</protein>
<feature type="transmembrane region" description="Helical" evidence="1">
    <location>
        <begin position="67"/>
        <end position="85"/>
    </location>
</feature>
<organism evidence="2 3">
    <name type="scientific">Candidatus Faecivivens stercoripullorum</name>
    <dbReference type="NCBI Taxonomy" id="2840805"/>
    <lineage>
        <taxon>Bacteria</taxon>
        <taxon>Bacillati</taxon>
        <taxon>Bacillota</taxon>
        <taxon>Clostridia</taxon>
        <taxon>Eubacteriales</taxon>
        <taxon>Oscillospiraceae</taxon>
        <taxon>Oscillospiraceae incertae sedis</taxon>
        <taxon>Candidatus Faecivivens</taxon>
    </lineage>
</organism>
<proteinExistence type="predicted"/>
<keyword evidence="1" id="KW-0812">Transmembrane</keyword>
<evidence type="ECO:0000313" key="3">
    <source>
        <dbReference type="Proteomes" id="UP000824160"/>
    </source>
</evidence>
<dbReference type="NCBIfam" id="TIGR02893">
    <property type="entry name" value="spore_yabQ"/>
    <property type="match status" value="1"/>
</dbReference>
<keyword evidence="1" id="KW-1133">Transmembrane helix</keyword>
<reference evidence="2" key="1">
    <citation type="submission" date="2020-10" db="EMBL/GenBank/DDBJ databases">
        <authorList>
            <person name="Gilroy R."/>
        </authorList>
    </citation>
    <scope>NUCLEOTIDE SEQUENCE</scope>
    <source>
        <strain evidence="2">ChiBcec7-5410</strain>
    </source>
</reference>
<dbReference type="EMBL" id="DVLW01000239">
    <property type="protein sequence ID" value="HIT95266.1"/>
    <property type="molecule type" value="Genomic_DNA"/>
</dbReference>
<comment type="caution">
    <text evidence="2">The sequence shown here is derived from an EMBL/GenBank/DDBJ whole genome shotgun (WGS) entry which is preliminary data.</text>
</comment>
<gene>
    <name evidence="2" type="ORF">IAC43_08765</name>
</gene>
<name>A0A9D1H8M3_9FIRM</name>
<evidence type="ECO:0000256" key="1">
    <source>
        <dbReference type="SAM" id="Phobius"/>
    </source>
</evidence>
<dbReference type="InterPro" id="IPR019074">
    <property type="entry name" value="YabQ"/>
</dbReference>
<accession>A0A9D1H8M3</accession>
<dbReference type="Proteomes" id="UP000824160">
    <property type="component" value="Unassembled WGS sequence"/>
</dbReference>
<feature type="transmembrane region" description="Helical" evidence="1">
    <location>
        <begin position="36"/>
        <end position="60"/>
    </location>
</feature>
<feature type="transmembrane region" description="Helical" evidence="1">
    <location>
        <begin position="97"/>
        <end position="116"/>
    </location>
</feature>
<dbReference type="Pfam" id="PF09578">
    <property type="entry name" value="Spore_YabQ"/>
    <property type="match status" value="1"/>
</dbReference>
<sequence>MIAGEAMLFLTSCLLGAALGVVYDFFRALRLLVPTGAALAFVEDGVFFACAGAAEFVFFLNHTYGQLRVFLLVGQGLGFLVYYLTAGRAVYCVMLRLSKIIRAIIRRIFAAVVWIVNKIVRIRSKKIV</sequence>
<evidence type="ECO:0000313" key="2">
    <source>
        <dbReference type="EMBL" id="HIT95266.1"/>
    </source>
</evidence>
<dbReference type="AlphaFoldDB" id="A0A9D1H8M3"/>
<keyword evidence="1" id="KW-0472">Membrane</keyword>